<dbReference type="AlphaFoldDB" id="A0A382XKY7"/>
<organism evidence="1">
    <name type="scientific">marine metagenome</name>
    <dbReference type="NCBI Taxonomy" id="408172"/>
    <lineage>
        <taxon>unclassified sequences</taxon>
        <taxon>metagenomes</taxon>
        <taxon>ecological metagenomes</taxon>
    </lineage>
</organism>
<proteinExistence type="predicted"/>
<evidence type="ECO:0000313" key="1">
    <source>
        <dbReference type="EMBL" id="SVD71121.1"/>
    </source>
</evidence>
<accession>A0A382XKY7</accession>
<dbReference type="EMBL" id="UINC01168204">
    <property type="protein sequence ID" value="SVD71121.1"/>
    <property type="molecule type" value="Genomic_DNA"/>
</dbReference>
<protein>
    <submittedName>
        <fullName evidence="1">Uncharacterized protein</fullName>
    </submittedName>
</protein>
<gene>
    <name evidence="1" type="ORF">METZ01_LOCUS423975</name>
</gene>
<reference evidence="1" key="1">
    <citation type="submission" date="2018-05" db="EMBL/GenBank/DDBJ databases">
        <authorList>
            <person name="Lanie J.A."/>
            <person name="Ng W.-L."/>
            <person name="Kazmierczak K.M."/>
            <person name="Andrzejewski T.M."/>
            <person name="Davidsen T.M."/>
            <person name="Wayne K.J."/>
            <person name="Tettelin H."/>
            <person name="Glass J.I."/>
            <person name="Rusch D."/>
            <person name="Podicherti R."/>
            <person name="Tsui H.-C.T."/>
            <person name="Winkler M.E."/>
        </authorList>
    </citation>
    <scope>NUCLEOTIDE SEQUENCE</scope>
</reference>
<name>A0A382XKY7_9ZZZZ</name>
<sequence>MKEEYTDEASYRTTPLTIRAHMVDLMKFTQKHGLKFRKLIKNEPASWGFAWWVIYSDYNFKRVMTNGERELLRGTFEDNQKVKGNRR</sequence>